<organism evidence="8 9">
    <name type="scientific">Mucuna pruriens</name>
    <name type="common">Velvet bean</name>
    <name type="synonym">Dolichos pruriens</name>
    <dbReference type="NCBI Taxonomy" id="157652"/>
    <lineage>
        <taxon>Eukaryota</taxon>
        <taxon>Viridiplantae</taxon>
        <taxon>Streptophyta</taxon>
        <taxon>Embryophyta</taxon>
        <taxon>Tracheophyta</taxon>
        <taxon>Spermatophyta</taxon>
        <taxon>Magnoliopsida</taxon>
        <taxon>eudicotyledons</taxon>
        <taxon>Gunneridae</taxon>
        <taxon>Pentapetalae</taxon>
        <taxon>rosids</taxon>
        <taxon>fabids</taxon>
        <taxon>Fabales</taxon>
        <taxon>Fabaceae</taxon>
        <taxon>Papilionoideae</taxon>
        <taxon>50 kb inversion clade</taxon>
        <taxon>NPAAA clade</taxon>
        <taxon>indigoferoid/millettioid clade</taxon>
        <taxon>Phaseoleae</taxon>
        <taxon>Mucuna</taxon>
    </lineage>
</organism>
<dbReference type="InterPro" id="IPR036638">
    <property type="entry name" value="HLH_DNA-bd_sf"/>
</dbReference>
<evidence type="ECO:0000256" key="5">
    <source>
        <dbReference type="SAM" id="Coils"/>
    </source>
</evidence>
<dbReference type="PANTHER" id="PTHR45959:SF2">
    <property type="entry name" value="BHLH TRANSCRIPTION FACTOR"/>
    <property type="match status" value="1"/>
</dbReference>
<protein>
    <submittedName>
        <fullName evidence="8">Transcription factor bHLH25</fullName>
    </submittedName>
</protein>
<evidence type="ECO:0000256" key="6">
    <source>
        <dbReference type="SAM" id="MobiDB-lite"/>
    </source>
</evidence>
<feature type="compositionally biased region" description="Basic and acidic residues" evidence="6">
    <location>
        <begin position="116"/>
        <end position="126"/>
    </location>
</feature>
<dbReference type="SMART" id="SM00353">
    <property type="entry name" value="HLH"/>
    <property type="match status" value="1"/>
</dbReference>
<evidence type="ECO:0000256" key="2">
    <source>
        <dbReference type="ARBA" id="ARBA00023015"/>
    </source>
</evidence>
<dbReference type="PROSITE" id="PS50888">
    <property type="entry name" value="BHLH"/>
    <property type="match status" value="1"/>
</dbReference>
<sequence>VKQNETRIRIFVILASTMDESWEKWFCDLEKDECHLLFNEHNMNPLEGESFVQPLPELSWPSLSCDSNFSAAYINNNMGNASSLEENYTQHISSEKPMFPSYILSFEDSTALPNEPSKETKEETNTRRSKRGRNTSQIQDHIIAERKRRENLSSLFIALSAITPGLKKMDKLSILNNAIDHMKYLQNRVKDLEEEKKKKEIESLTVFENVSVGDEFYSISDKSTKIFPEIKAIMSAKDVLIRVICHKRKNIIINLMSILAAHNLSILCTNVLPFANSILNISIIAKVDREFNMAMDDLVKILNEDLLK</sequence>
<dbReference type="Proteomes" id="UP000257109">
    <property type="component" value="Unassembled WGS sequence"/>
</dbReference>
<proteinExistence type="predicted"/>
<dbReference type="STRING" id="157652.A0A371G5A7"/>
<evidence type="ECO:0000313" key="9">
    <source>
        <dbReference type="Proteomes" id="UP000257109"/>
    </source>
</evidence>
<reference evidence="8" key="1">
    <citation type="submission" date="2018-05" db="EMBL/GenBank/DDBJ databases">
        <title>Draft genome of Mucuna pruriens seed.</title>
        <authorList>
            <person name="Nnadi N.E."/>
            <person name="Vos R."/>
            <person name="Hasami M.H."/>
            <person name="Devisetty U.K."/>
            <person name="Aguiy J.C."/>
        </authorList>
    </citation>
    <scope>NUCLEOTIDE SEQUENCE [LARGE SCALE GENOMIC DNA]</scope>
    <source>
        <strain evidence="8">JCA_2017</strain>
    </source>
</reference>
<dbReference type="PANTHER" id="PTHR45959">
    <property type="entry name" value="BHLH TRANSCRIPTION FACTOR"/>
    <property type="match status" value="1"/>
</dbReference>
<evidence type="ECO:0000256" key="1">
    <source>
        <dbReference type="ARBA" id="ARBA00004123"/>
    </source>
</evidence>
<feature type="domain" description="BHLH" evidence="7">
    <location>
        <begin position="136"/>
        <end position="185"/>
    </location>
</feature>
<evidence type="ECO:0000256" key="4">
    <source>
        <dbReference type="ARBA" id="ARBA00023242"/>
    </source>
</evidence>
<feature type="coiled-coil region" evidence="5">
    <location>
        <begin position="175"/>
        <end position="202"/>
    </location>
</feature>
<gene>
    <name evidence="8" type="primary">BHLH25</name>
    <name evidence="8" type="ORF">CR513_33030</name>
</gene>
<keyword evidence="4" id="KW-0539">Nucleus</keyword>
<name>A0A371G5A7_MUCPR</name>
<evidence type="ECO:0000313" key="8">
    <source>
        <dbReference type="EMBL" id="RDX85734.1"/>
    </source>
</evidence>
<dbReference type="SUPFAM" id="SSF47459">
    <property type="entry name" value="HLH, helix-loop-helix DNA-binding domain"/>
    <property type="match status" value="1"/>
</dbReference>
<dbReference type="GO" id="GO:0046983">
    <property type="term" value="F:protein dimerization activity"/>
    <property type="evidence" value="ECO:0007669"/>
    <property type="project" value="InterPro"/>
</dbReference>
<accession>A0A371G5A7</accession>
<dbReference type="EMBL" id="QJKJ01006716">
    <property type="protein sequence ID" value="RDX85734.1"/>
    <property type="molecule type" value="Genomic_DNA"/>
</dbReference>
<comment type="caution">
    <text evidence="8">The sequence shown here is derived from an EMBL/GenBank/DDBJ whole genome shotgun (WGS) entry which is preliminary data.</text>
</comment>
<dbReference type="OrthoDB" id="650644at2759"/>
<keyword evidence="5" id="KW-0175">Coiled coil</keyword>
<comment type="subcellular location">
    <subcellularLocation>
        <location evidence="1">Nucleus</location>
    </subcellularLocation>
</comment>
<dbReference type="GO" id="GO:0005634">
    <property type="term" value="C:nucleus"/>
    <property type="evidence" value="ECO:0007669"/>
    <property type="project" value="UniProtKB-SubCell"/>
</dbReference>
<keyword evidence="3" id="KW-0804">Transcription</keyword>
<keyword evidence="2" id="KW-0805">Transcription regulation</keyword>
<keyword evidence="9" id="KW-1185">Reference proteome</keyword>
<dbReference type="InterPro" id="IPR011598">
    <property type="entry name" value="bHLH_dom"/>
</dbReference>
<feature type="non-terminal residue" evidence="8">
    <location>
        <position position="1"/>
    </location>
</feature>
<evidence type="ECO:0000259" key="7">
    <source>
        <dbReference type="PROSITE" id="PS50888"/>
    </source>
</evidence>
<dbReference type="AlphaFoldDB" id="A0A371G5A7"/>
<dbReference type="InterPro" id="IPR052610">
    <property type="entry name" value="bHLH_transcription_regulator"/>
</dbReference>
<dbReference type="Gene3D" id="4.10.280.10">
    <property type="entry name" value="Helix-loop-helix DNA-binding domain"/>
    <property type="match status" value="1"/>
</dbReference>
<feature type="region of interest" description="Disordered" evidence="6">
    <location>
        <begin position="110"/>
        <end position="140"/>
    </location>
</feature>
<evidence type="ECO:0000256" key="3">
    <source>
        <dbReference type="ARBA" id="ARBA00023163"/>
    </source>
</evidence>
<dbReference type="Pfam" id="PF00010">
    <property type="entry name" value="HLH"/>
    <property type="match status" value="1"/>
</dbReference>